<dbReference type="InterPro" id="IPR025736">
    <property type="entry name" value="PucR_C-HTH_dom"/>
</dbReference>
<protein>
    <submittedName>
        <fullName evidence="2">Helix-turn-helix domain-containing protein</fullName>
    </submittedName>
</protein>
<dbReference type="PANTHER" id="PTHR33744">
    <property type="entry name" value="CARBOHYDRATE DIACID REGULATOR"/>
    <property type="match status" value="1"/>
</dbReference>
<reference evidence="2 3" key="1">
    <citation type="submission" date="2023-10" db="EMBL/GenBank/DDBJ databases">
        <title>Niallia locisalis sp.nov. isolated from a salt pond sample.</title>
        <authorList>
            <person name="Li X.-J."/>
            <person name="Dong L."/>
        </authorList>
    </citation>
    <scope>NUCLEOTIDE SEQUENCE [LARGE SCALE GENOMIC DNA]</scope>
    <source>
        <strain evidence="2 3">DSM 29761</strain>
    </source>
</reference>
<feature type="domain" description="GAF" evidence="1">
    <location>
        <begin position="36"/>
        <end position="195"/>
    </location>
</feature>
<sequence>MKEETQLHHLDQDALRVQHDMEILMESFRVITSTLELDEVLKKIMHYAIAIFRSTDAGFIQLFDEHSKKLVIKSYVGFNEQIRSFRVSVGESIVGKVYRDGCVRLIGTTKEIYESMEGLSEDNYNILHVAGASERTIKSLLSVPIMFGDIRIGVMTLHRFDREEMPSERDLLLLQSFASQVAVAIHNAQLHEEVQKNLGEVTHLLTKLEDTNGILMQRTEIHNHLTRLSIENRGLKSIIIEMNHLMEKTIIYADYLEVKCYPGDHSTFEKVIADLFVLFRTKTKPAYVSISDYVDLTCYVHPIRSGAVFLGCLIIEGDGPLSPTDRLIIEQGAPILALEIMKIRSRTDILYRKTFEKYHEFLKIKNPLQAEIAAKDLGIDTQSFIQTVIIELSGNVDPHALENDTQSFLTRLKQILSVENSLLFSYNNKIIIFSTTNHEGEQTRFIKVITDSIDWWNKRNTIEARAGVSTGLYYPGQAEENHNKAEQALLHLKKQNKKGIFHFREMGIGRLFLHHQSSEIESFLAETFSLLWSDEEKYQELLYTLISYVHNNGSMAVTAKGLHIHPNTLYHRIKKIEEILRVDFDNYEDYLKIQLAVYLYNSFYK</sequence>
<dbReference type="EMBL" id="CP137640">
    <property type="protein sequence ID" value="WVX80961.1"/>
    <property type="molecule type" value="Genomic_DNA"/>
</dbReference>
<keyword evidence="3" id="KW-1185">Reference proteome</keyword>
<name>A0ABZ2CF89_9BACI</name>
<dbReference type="Gene3D" id="1.10.10.2840">
    <property type="entry name" value="PucR C-terminal helix-turn-helix domain"/>
    <property type="match status" value="1"/>
</dbReference>
<dbReference type="InterPro" id="IPR042070">
    <property type="entry name" value="PucR_C-HTH_sf"/>
</dbReference>
<gene>
    <name evidence="2" type="ORF">R4Z09_27715</name>
</gene>
<dbReference type="SMART" id="SM00065">
    <property type="entry name" value="GAF"/>
    <property type="match status" value="1"/>
</dbReference>
<evidence type="ECO:0000313" key="2">
    <source>
        <dbReference type="EMBL" id="WVX80961.1"/>
    </source>
</evidence>
<dbReference type="InterPro" id="IPR029016">
    <property type="entry name" value="GAF-like_dom_sf"/>
</dbReference>
<dbReference type="RefSeq" id="WP_338449891.1">
    <property type="nucleotide sequence ID" value="NZ_CP137640.1"/>
</dbReference>
<dbReference type="InterPro" id="IPR003018">
    <property type="entry name" value="GAF"/>
</dbReference>
<evidence type="ECO:0000313" key="3">
    <source>
        <dbReference type="Proteomes" id="UP001357223"/>
    </source>
</evidence>
<proteinExistence type="predicted"/>
<dbReference type="PANTHER" id="PTHR33744:SF1">
    <property type="entry name" value="DNA-BINDING TRANSCRIPTIONAL ACTIVATOR ADER"/>
    <property type="match status" value="1"/>
</dbReference>
<dbReference type="Gene3D" id="3.30.450.40">
    <property type="match status" value="1"/>
</dbReference>
<dbReference type="Pfam" id="PF13185">
    <property type="entry name" value="GAF_2"/>
    <property type="match status" value="1"/>
</dbReference>
<evidence type="ECO:0000259" key="1">
    <source>
        <dbReference type="SMART" id="SM00065"/>
    </source>
</evidence>
<accession>A0ABZ2CF89</accession>
<dbReference type="Pfam" id="PF13556">
    <property type="entry name" value="HTH_30"/>
    <property type="match status" value="1"/>
</dbReference>
<dbReference type="SUPFAM" id="SSF55781">
    <property type="entry name" value="GAF domain-like"/>
    <property type="match status" value="1"/>
</dbReference>
<dbReference type="InterPro" id="IPR051448">
    <property type="entry name" value="CdaR-like_regulators"/>
</dbReference>
<organism evidence="2 3">
    <name type="scientific">Niallia oryzisoli</name>
    <dbReference type="NCBI Taxonomy" id="1737571"/>
    <lineage>
        <taxon>Bacteria</taxon>
        <taxon>Bacillati</taxon>
        <taxon>Bacillota</taxon>
        <taxon>Bacilli</taxon>
        <taxon>Bacillales</taxon>
        <taxon>Bacillaceae</taxon>
        <taxon>Niallia</taxon>
    </lineage>
</organism>
<dbReference type="Proteomes" id="UP001357223">
    <property type="component" value="Chromosome"/>
</dbReference>